<dbReference type="RefSeq" id="WP_109768469.1">
    <property type="nucleotide sequence ID" value="NZ_QFWV02000009.1"/>
</dbReference>
<feature type="domain" description="Dienelactone hydrolase" evidence="1">
    <location>
        <begin position="99"/>
        <end position="189"/>
    </location>
</feature>
<sequence>MPITRDELRTLLRLPPTDAEPARIGVDDETVRNGIRHQRVTLQGTGPAIAGILLLPATGGGRAPAILYCHAHGNRYDIGAAELVDGRPALQDPPYGPLLAERGYAVLCIDMSGFGSRQLDGTESALAKAALWRGQTLSGAMLGDLTAALDALTAHPAVDPARIGTLGISMGATHAYWLAALDERIAACAHMCAFADIGPLIDTNAHDLHGIYMTVPGLLENGDMGDVAALIAPRPQLAASGLKDPLTPPVALNPALSRLRQAYETQRASDRLTVLTSPDTGHQETPEMRAAVLTFLENALGA</sequence>
<dbReference type="OrthoDB" id="217645at2"/>
<comment type="caution">
    <text evidence="2">The sequence shown here is derived from an EMBL/GenBank/DDBJ whole genome shotgun (WGS) entry which is preliminary data.</text>
</comment>
<reference evidence="2 3" key="1">
    <citation type="journal article" date="2018" name="Int. J. Syst. Bacteriol.">
        <title>Oceaniradius stylonemae gen. nov., sp. nov., isolated from a red alga, Stylonema cornu-cervi.</title>
        <authorList>
            <person name="Jeong S."/>
        </authorList>
    </citation>
    <scope>NUCLEOTIDE SEQUENCE [LARGE SCALE GENOMIC DNA]</scope>
    <source>
        <strain evidence="2 3">StC1</strain>
    </source>
</reference>
<dbReference type="SUPFAM" id="SSF53474">
    <property type="entry name" value="alpha/beta-Hydrolases"/>
    <property type="match status" value="1"/>
</dbReference>
<protein>
    <recommendedName>
        <fullName evidence="1">Dienelactone hydrolase domain-containing protein</fullName>
    </recommendedName>
</protein>
<organism evidence="2 3">
    <name type="scientific">Oceaniradius stylonematis</name>
    <dbReference type="NCBI Taxonomy" id="2184161"/>
    <lineage>
        <taxon>Bacteria</taxon>
        <taxon>Pseudomonadati</taxon>
        <taxon>Pseudomonadota</taxon>
        <taxon>Alphaproteobacteria</taxon>
        <taxon>Hyphomicrobiales</taxon>
        <taxon>Ahrensiaceae</taxon>
        <taxon>Oceaniradius</taxon>
    </lineage>
</organism>
<dbReference type="AlphaFoldDB" id="A0A3A8AD23"/>
<dbReference type="InterPro" id="IPR002925">
    <property type="entry name" value="Dienelactn_hydro"/>
</dbReference>
<name>A0A3A8AD23_9HYPH</name>
<evidence type="ECO:0000259" key="1">
    <source>
        <dbReference type="Pfam" id="PF01738"/>
    </source>
</evidence>
<dbReference type="Pfam" id="PF01738">
    <property type="entry name" value="DLH"/>
    <property type="match status" value="1"/>
</dbReference>
<gene>
    <name evidence="2" type="ORF">DEM25_016550</name>
</gene>
<evidence type="ECO:0000313" key="2">
    <source>
        <dbReference type="EMBL" id="RKF05550.1"/>
    </source>
</evidence>
<accession>A0A3A8AD23</accession>
<dbReference type="Proteomes" id="UP000246132">
    <property type="component" value="Unassembled WGS sequence"/>
</dbReference>
<dbReference type="PANTHER" id="PTHR47381:SF3">
    <property type="entry name" value="ALPHA_BETA-HYDROLASES SUPERFAMILY PROTEIN"/>
    <property type="match status" value="1"/>
</dbReference>
<dbReference type="Gene3D" id="3.40.50.1820">
    <property type="entry name" value="alpha/beta hydrolase"/>
    <property type="match status" value="1"/>
</dbReference>
<keyword evidence="3" id="KW-1185">Reference proteome</keyword>
<proteinExistence type="predicted"/>
<dbReference type="PANTHER" id="PTHR47381">
    <property type="entry name" value="ALPHA/BETA-HYDROLASES SUPERFAMILY PROTEIN"/>
    <property type="match status" value="1"/>
</dbReference>
<evidence type="ECO:0000313" key="3">
    <source>
        <dbReference type="Proteomes" id="UP000246132"/>
    </source>
</evidence>
<dbReference type="EMBL" id="QFWV02000009">
    <property type="protein sequence ID" value="RKF05550.1"/>
    <property type="molecule type" value="Genomic_DNA"/>
</dbReference>
<dbReference type="GO" id="GO:0016787">
    <property type="term" value="F:hydrolase activity"/>
    <property type="evidence" value="ECO:0007669"/>
    <property type="project" value="InterPro"/>
</dbReference>
<dbReference type="InterPro" id="IPR029058">
    <property type="entry name" value="AB_hydrolase_fold"/>
</dbReference>